<dbReference type="EMBL" id="MU853271">
    <property type="protein sequence ID" value="KAK4118338.1"/>
    <property type="molecule type" value="Genomic_DNA"/>
</dbReference>
<keyword evidence="3" id="KW-1185">Reference proteome</keyword>
<evidence type="ECO:0000256" key="1">
    <source>
        <dbReference type="SAM" id="SignalP"/>
    </source>
</evidence>
<evidence type="ECO:0000313" key="3">
    <source>
        <dbReference type="Proteomes" id="UP001302602"/>
    </source>
</evidence>
<feature type="signal peptide" evidence="1">
    <location>
        <begin position="1"/>
        <end position="24"/>
    </location>
</feature>
<keyword evidence="1" id="KW-0732">Signal</keyword>
<sequence length="123" mass="13774">MAGRFPAFLSSFCALLSTSSIIQSSSRPKHPQALHLTLQFHPEPCLARDRISSLKTWVRSGSGPSGPCPAPCPYRALWDPRDLIHRARSETVFWPAAVEAPVWRLILVFQLPWHYLSLASHTS</sequence>
<accession>A0AAN6TPQ3</accession>
<reference evidence="2" key="1">
    <citation type="journal article" date="2023" name="Mol. Phylogenet. Evol.">
        <title>Genome-scale phylogeny and comparative genomics of the fungal order Sordariales.</title>
        <authorList>
            <person name="Hensen N."/>
            <person name="Bonometti L."/>
            <person name="Westerberg I."/>
            <person name="Brannstrom I.O."/>
            <person name="Guillou S."/>
            <person name="Cros-Aarteil S."/>
            <person name="Calhoun S."/>
            <person name="Haridas S."/>
            <person name="Kuo A."/>
            <person name="Mondo S."/>
            <person name="Pangilinan J."/>
            <person name="Riley R."/>
            <person name="LaButti K."/>
            <person name="Andreopoulos B."/>
            <person name="Lipzen A."/>
            <person name="Chen C."/>
            <person name="Yan M."/>
            <person name="Daum C."/>
            <person name="Ng V."/>
            <person name="Clum A."/>
            <person name="Steindorff A."/>
            <person name="Ohm R.A."/>
            <person name="Martin F."/>
            <person name="Silar P."/>
            <person name="Natvig D.O."/>
            <person name="Lalanne C."/>
            <person name="Gautier V."/>
            <person name="Ament-Velasquez S.L."/>
            <person name="Kruys A."/>
            <person name="Hutchinson M.I."/>
            <person name="Powell A.J."/>
            <person name="Barry K."/>
            <person name="Miller A.N."/>
            <person name="Grigoriev I.V."/>
            <person name="Debuchy R."/>
            <person name="Gladieux P."/>
            <person name="Hiltunen Thoren M."/>
            <person name="Johannesson H."/>
        </authorList>
    </citation>
    <scope>NUCLEOTIDE SEQUENCE</scope>
    <source>
        <strain evidence="2">CBS 731.68</strain>
    </source>
</reference>
<dbReference type="AlphaFoldDB" id="A0AAN6TPQ3"/>
<protein>
    <recommendedName>
        <fullName evidence="4">Secreted protein</fullName>
    </recommendedName>
</protein>
<organism evidence="2 3">
    <name type="scientific">Parathielavia appendiculata</name>
    <dbReference type="NCBI Taxonomy" id="2587402"/>
    <lineage>
        <taxon>Eukaryota</taxon>
        <taxon>Fungi</taxon>
        <taxon>Dikarya</taxon>
        <taxon>Ascomycota</taxon>
        <taxon>Pezizomycotina</taxon>
        <taxon>Sordariomycetes</taxon>
        <taxon>Sordariomycetidae</taxon>
        <taxon>Sordariales</taxon>
        <taxon>Chaetomiaceae</taxon>
        <taxon>Parathielavia</taxon>
    </lineage>
</organism>
<gene>
    <name evidence="2" type="ORF">N657DRAFT_375563</name>
</gene>
<comment type="caution">
    <text evidence="2">The sequence shown here is derived from an EMBL/GenBank/DDBJ whole genome shotgun (WGS) entry which is preliminary data.</text>
</comment>
<evidence type="ECO:0008006" key="4">
    <source>
        <dbReference type="Google" id="ProtNLM"/>
    </source>
</evidence>
<dbReference type="Proteomes" id="UP001302602">
    <property type="component" value="Unassembled WGS sequence"/>
</dbReference>
<evidence type="ECO:0000313" key="2">
    <source>
        <dbReference type="EMBL" id="KAK4118338.1"/>
    </source>
</evidence>
<feature type="chain" id="PRO_5043015239" description="Secreted protein" evidence="1">
    <location>
        <begin position="25"/>
        <end position="123"/>
    </location>
</feature>
<dbReference type="RefSeq" id="XP_062642111.1">
    <property type="nucleotide sequence ID" value="XM_062787079.1"/>
</dbReference>
<dbReference type="GeneID" id="87823849"/>
<proteinExistence type="predicted"/>
<reference evidence="2" key="2">
    <citation type="submission" date="2023-05" db="EMBL/GenBank/DDBJ databases">
        <authorList>
            <consortium name="Lawrence Berkeley National Laboratory"/>
            <person name="Steindorff A."/>
            <person name="Hensen N."/>
            <person name="Bonometti L."/>
            <person name="Westerberg I."/>
            <person name="Brannstrom I.O."/>
            <person name="Guillou S."/>
            <person name="Cros-Aarteil S."/>
            <person name="Calhoun S."/>
            <person name="Haridas S."/>
            <person name="Kuo A."/>
            <person name="Mondo S."/>
            <person name="Pangilinan J."/>
            <person name="Riley R."/>
            <person name="Labutti K."/>
            <person name="Andreopoulos B."/>
            <person name="Lipzen A."/>
            <person name="Chen C."/>
            <person name="Yanf M."/>
            <person name="Daum C."/>
            <person name="Ng V."/>
            <person name="Clum A."/>
            <person name="Ohm R."/>
            <person name="Martin F."/>
            <person name="Silar P."/>
            <person name="Natvig D."/>
            <person name="Lalanne C."/>
            <person name="Gautier V."/>
            <person name="Ament-Velasquez S.L."/>
            <person name="Kruys A."/>
            <person name="Hutchinson M.I."/>
            <person name="Powell A.J."/>
            <person name="Barry K."/>
            <person name="Miller A.N."/>
            <person name="Grigoriev I.V."/>
            <person name="Debuchy R."/>
            <person name="Gladieux P."/>
            <person name="Thoren M.H."/>
            <person name="Johannesson H."/>
        </authorList>
    </citation>
    <scope>NUCLEOTIDE SEQUENCE</scope>
    <source>
        <strain evidence="2">CBS 731.68</strain>
    </source>
</reference>
<name>A0AAN6TPQ3_9PEZI</name>